<gene>
    <name evidence="2" type="ORF">DYBT9275_00582</name>
</gene>
<dbReference type="AlphaFoldDB" id="A0A916J8L0"/>
<dbReference type="EMBL" id="CAJRAF010000001">
    <property type="protein sequence ID" value="CAG4990658.1"/>
    <property type="molecule type" value="Genomic_DNA"/>
</dbReference>
<feature type="chain" id="PRO_5037760226" description="DUF3244 domain-containing protein" evidence="1">
    <location>
        <begin position="24"/>
        <end position="123"/>
    </location>
</feature>
<feature type="signal peptide" evidence="1">
    <location>
        <begin position="1"/>
        <end position="23"/>
    </location>
</feature>
<evidence type="ECO:0000313" key="2">
    <source>
        <dbReference type="EMBL" id="CAG4990658.1"/>
    </source>
</evidence>
<evidence type="ECO:0000313" key="3">
    <source>
        <dbReference type="Proteomes" id="UP000680038"/>
    </source>
</evidence>
<evidence type="ECO:0000256" key="1">
    <source>
        <dbReference type="SAM" id="SignalP"/>
    </source>
</evidence>
<dbReference type="RefSeq" id="WP_215237327.1">
    <property type="nucleotide sequence ID" value="NZ_CAJRAF010000001.1"/>
</dbReference>
<reference evidence="2" key="1">
    <citation type="submission" date="2021-04" db="EMBL/GenBank/DDBJ databases">
        <authorList>
            <person name="Rodrigo-Torres L."/>
            <person name="Arahal R. D."/>
            <person name="Lucena T."/>
        </authorList>
    </citation>
    <scope>NUCLEOTIDE SEQUENCE</scope>
    <source>
        <strain evidence="2">CECT 9275</strain>
    </source>
</reference>
<accession>A0A916J8L0</accession>
<comment type="caution">
    <text evidence="2">The sequence shown here is derived from an EMBL/GenBank/DDBJ whole genome shotgun (WGS) entry which is preliminary data.</text>
</comment>
<sequence length="123" mass="13629">MKNSLKSFAAIVLFVSAAFSAQAEEKKSAGFGTNIYSNKEGKIHILVDKNDANAPATLILKSARGTVVYRETVPRSNVKFGRVLNIEALEAGKYQIDVIIKNEKQTKSFEVSEIIRERVVKIQ</sequence>
<evidence type="ECO:0008006" key="4">
    <source>
        <dbReference type="Google" id="ProtNLM"/>
    </source>
</evidence>
<name>A0A916J8L0_9BACT</name>
<proteinExistence type="predicted"/>
<keyword evidence="1" id="KW-0732">Signal</keyword>
<dbReference type="Proteomes" id="UP000680038">
    <property type="component" value="Unassembled WGS sequence"/>
</dbReference>
<keyword evidence="3" id="KW-1185">Reference proteome</keyword>
<protein>
    <recommendedName>
        <fullName evidence="4">DUF3244 domain-containing protein</fullName>
    </recommendedName>
</protein>
<organism evidence="2 3">
    <name type="scientific">Dyadobacter helix</name>
    <dbReference type="NCBI Taxonomy" id="2822344"/>
    <lineage>
        <taxon>Bacteria</taxon>
        <taxon>Pseudomonadati</taxon>
        <taxon>Bacteroidota</taxon>
        <taxon>Cytophagia</taxon>
        <taxon>Cytophagales</taxon>
        <taxon>Spirosomataceae</taxon>
        <taxon>Dyadobacter</taxon>
    </lineage>
</organism>